<dbReference type="PRINTS" id="PR00008">
    <property type="entry name" value="DAGPEDOMAIN"/>
</dbReference>
<dbReference type="InterPro" id="IPR051681">
    <property type="entry name" value="Ser/Thr_Kinases-Pseudokinases"/>
</dbReference>
<dbReference type="InterPro" id="IPR017441">
    <property type="entry name" value="Protein_kinase_ATP_BS"/>
</dbReference>
<evidence type="ECO:0000256" key="14">
    <source>
        <dbReference type="SAM" id="MobiDB-lite"/>
    </source>
</evidence>
<keyword evidence="10 13" id="KW-0067">ATP-binding</keyword>
<dbReference type="Pfam" id="PF00130">
    <property type="entry name" value="C1_1"/>
    <property type="match status" value="1"/>
</dbReference>
<evidence type="ECO:0000259" key="17">
    <source>
        <dbReference type="PROSITE" id="PS50898"/>
    </source>
</evidence>
<dbReference type="Gene3D" id="1.10.510.10">
    <property type="entry name" value="Transferase(Phosphotransferase) domain 1"/>
    <property type="match status" value="1"/>
</dbReference>
<dbReference type="InterPro" id="IPR002219">
    <property type="entry name" value="PKC_DAG/PE"/>
</dbReference>
<dbReference type="Gene3D" id="3.30.60.20">
    <property type="match status" value="1"/>
</dbReference>
<dbReference type="GO" id="GO:0004709">
    <property type="term" value="F:MAP kinase kinase kinase activity"/>
    <property type="evidence" value="ECO:0007669"/>
    <property type="project" value="TreeGrafter"/>
</dbReference>
<feature type="region of interest" description="Disordered" evidence="14">
    <location>
        <begin position="287"/>
        <end position="436"/>
    </location>
</feature>
<keyword evidence="6" id="KW-0479">Metal-binding</keyword>
<dbReference type="PANTHER" id="PTHR44329">
    <property type="entry name" value="SERINE/THREONINE-PROTEIN KINASE TNNI3K-RELATED"/>
    <property type="match status" value="1"/>
</dbReference>
<dbReference type="PROSITE" id="PS00108">
    <property type="entry name" value="PROTEIN_KINASE_ST"/>
    <property type="match status" value="1"/>
</dbReference>
<dbReference type="CDD" id="cd17134">
    <property type="entry name" value="RBD_BRAF"/>
    <property type="match status" value="1"/>
</dbReference>
<evidence type="ECO:0000259" key="16">
    <source>
        <dbReference type="PROSITE" id="PS50081"/>
    </source>
</evidence>
<dbReference type="InterPro" id="IPR020454">
    <property type="entry name" value="DAG/PE-bd"/>
</dbReference>
<dbReference type="GO" id="GO:0005886">
    <property type="term" value="C:plasma membrane"/>
    <property type="evidence" value="ECO:0007669"/>
    <property type="project" value="TreeGrafter"/>
</dbReference>
<evidence type="ECO:0000256" key="6">
    <source>
        <dbReference type="ARBA" id="ARBA00022723"/>
    </source>
</evidence>
<feature type="compositionally biased region" description="Polar residues" evidence="14">
    <location>
        <begin position="392"/>
        <end position="406"/>
    </location>
</feature>
<evidence type="ECO:0000313" key="18">
    <source>
        <dbReference type="Ensembl" id="ENSSLDP00000018153.1"/>
    </source>
</evidence>
<evidence type="ECO:0000256" key="9">
    <source>
        <dbReference type="ARBA" id="ARBA00022833"/>
    </source>
</evidence>
<keyword evidence="7 13" id="KW-0547">Nucleotide-binding</keyword>
<dbReference type="InterPro" id="IPR011009">
    <property type="entry name" value="Kinase-like_dom_sf"/>
</dbReference>
<reference evidence="18" key="2">
    <citation type="submission" date="2025-09" db="UniProtKB">
        <authorList>
            <consortium name="Ensembl"/>
        </authorList>
    </citation>
    <scope>IDENTIFICATION</scope>
</reference>
<keyword evidence="9" id="KW-0862">Zinc</keyword>
<dbReference type="GO" id="GO:0005739">
    <property type="term" value="C:mitochondrion"/>
    <property type="evidence" value="ECO:0007669"/>
    <property type="project" value="TreeGrafter"/>
</dbReference>
<evidence type="ECO:0000256" key="5">
    <source>
        <dbReference type="ARBA" id="ARBA00022679"/>
    </source>
</evidence>
<name>A0A3B4Y442_SERLL</name>
<dbReference type="SMART" id="SM00109">
    <property type="entry name" value="C1"/>
    <property type="match status" value="1"/>
</dbReference>
<dbReference type="GO" id="GO:0005524">
    <property type="term" value="F:ATP binding"/>
    <property type="evidence" value="ECO:0007669"/>
    <property type="project" value="UniProtKB-UniRule"/>
</dbReference>
<dbReference type="STRING" id="1841481.ENSSLDP00000018153"/>
<comment type="catalytic activity">
    <reaction evidence="12">
        <text>L-seryl-[protein] + ATP = O-phospho-L-seryl-[protein] + ADP + H(+)</text>
        <dbReference type="Rhea" id="RHEA:17989"/>
        <dbReference type="Rhea" id="RHEA-COMP:9863"/>
        <dbReference type="Rhea" id="RHEA-COMP:11604"/>
        <dbReference type="ChEBI" id="CHEBI:15378"/>
        <dbReference type="ChEBI" id="CHEBI:29999"/>
        <dbReference type="ChEBI" id="CHEBI:30616"/>
        <dbReference type="ChEBI" id="CHEBI:83421"/>
        <dbReference type="ChEBI" id="CHEBI:456216"/>
        <dbReference type="EC" id="2.7.11.1"/>
    </reaction>
</comment>
<evidence type="ECO:0000256" key="2">
    <source>
        <dbReference type="ARBA" id="ARBA00012513"/>
    </source>
</evidence>
<evidence type="ECO:0000256" key="8">
    <source>
        <dbReference type="ARBA" id="ARBA00022777"/>
    </source>
</evidence>
<dbReference type="GeneTree" id="ENSGT00940000156154"/>
<evidence type="ECO:0000313" key="19">
    <source>
        <dbReference type="Proteomes" id="UP000261360"/>
    </source>
</evidence>
<keyword evidence="4" id="KW-0597">Phosphoprotein</keyword>
<dbReference type="CDD" id="cd14151">
    <property type="entry name" value="STKc_B-Raf"/>
    <property type="match status" value="1"/>
</dbReference>
<dbReference type="GO" id="GO:0046872">
    <property type="term" value="F:metal ion binding"/>
    <property type="evidence" value="ECO:0007669"/>
    <property type="project" value="UniProtKB-KW"/>
</dbReference>
<reference evidence="18" key="1">
    <citation type="submission" date="2025-08" db="UniProtKB">
        <authorList>
            <consortium name="Ensembl"/>
        </authorList>
    </citation>
    <scope>IDENTIFICATION</scope>
</reference>
<keyword evidence="8" id="KW-0418">Kinase</keyword>
<accession>A0A3B4Y442</accession>
<evidence type="ECO:0000256" key="10">
    <source>
        <dbReference type="ARBA" id="ARBA00022840"/>
    </source>
</evidence>
<feature type="compositionally biased region" description="Basic and acidic residues" evidence="14">
    <location>
        <begin position="407"/>
        <end position="431"/>
    </location>
</feature>
<comment type="similarity">
    <text evidence="1">Belongs to the protein kinase superfamily. TKL Ser/Thr protein kinase family. RAF subfamily.</text>
</comment>
<dbReference type="InterPro" id="IPR008271">
    <property type="entry name" value="Ser/Thr_kinase_AS"/>
</dbReference>
<evidence type="ECO:0000256" key="4">
    <source>
        <dbReference type="ARBA" id="ARBA00022553"/>
    </source>
</evidence>
<comment type="catalytic activity">
    <reaction evidence="11">
        <text>L-threonyl-[protein] + ATP = O-phospho-L-threonyl-[protein] + ADP + H(+)</text>
        <dbReference type="Rhea" id="RHEA:46608"/>
        <dbReference type="Rhea" id="RHEA-COMP:11060"/>
        <dbReference type="Rhea" id="RHEA-COMP:11605"/>
        <dbReference type="ChEBI" id="CHEBI:15378"/>
        <dbReference type="ChEBI" id="CHEBI:30013"/>
        <dbReference type="ChEBI" id="CHEBI:30616"/>
        <dbReference type="ChEBI" id="CHEBI:61977"/>
        <dbReference type="ChEBI" id="CHEBI:456216"/>
        <dbReference type="EC" id="2.7.11.1"/>
    </reaction>
</comment>
<feature type="compositionally biased region" description="Polar residues" evidence="14">
    <location>
        <begin position="305"/>
        <end position="317"/>
    </location>
</feature>
<evidence type="ECO:0000256" key="11">
    <source>
        <dbReference type="ARBA" id="ARBA00047899"/>
    </source>
</evidence>
<dbReference type="EC" id="2.7.11.1" evidence="2"/>
<dbReference type="PROSITE" id="PS50011">
    <property type="entry name" value="PROTEIN_KINASE_DOM"/>
    <property type="match status" value="1"/>
</dbReference>
<dbReference type="FunFam" id="3.30.200.20:FF:000024">
    <property type="entry name" value="B-Raf proto-oncogene serine/threonine-protein kinase"/>
    <property type="match status" value="1"/>
</dbReference>
<dbReference type="Ensembl" id="ENSSLDT00000018770.1">
    <property type="protein sequence ID" value="ENSSLDP00000018153.1"/>
    <property type="gene ID" value="ENSSLDG00000014276.1"/>
</dbReference>
<proteinExistence type="inferred from homology"/>
<dbReference type="SMART" id="SM00220">
    <property type="entry name" value="S_TKc"/>
    <property type="match status" value="1"/>
</dbReference>
<dbReference type="SUPFAM" id="SSF56112">
    <property type="entry name" value="Protein kinase-like (PK-like)"/>
    <property type="match status" value="1"/>
</dbReference>
<dbReference type="Gene3D" id="3.30.200.20">
    <property type="entry name" value="Phosphorylase Kinase, domain 1"/>
    <property type="match status" value="1"/>
</dbReference>
<feature type="compositionally biased region" description="Basic and acidic residues" evidence="14">
    <location>
        <begin position="331"/>
        <end position="346"/>
    </location>
</feature>
<dbReference type="FunFam" id="3.10.20.90:FF:000015">
    <property type="entry name" value="B-Raf proto-oncogene serine/threonine-protein kinase"/>
    <property type="match status" value="1"/>
</dbReference>
<dbReference type="PROSITE" id="PS50081">
    <property type="entry name" value="ZF_DAG_PE_2"/>
    <property type="match status" value="1"/>
</dbReference>
<dbReference type="Proteomes" id="UP000261360">
    <property type="component" value="Unplaced"/>
</dbReference>
<dbReference type="PROSITE" id="PS50898">
    <property type="entry name" value="RBD"/>
    <property type="match status" value="1"/>
</dbReference>
<dbReference type="SUPFAM" id="SSF57889">
    <property type="entry name" value="Cysteine-rich domain"/>
    <property type="match status" value="1"/>
</dbReference>
<sequence>MHGSTEGGQLLRPGHSFDDNYIWNIKQMIKLTQEHLEALLDKFGGEHNPPSIYLEAYEEYTSKLDALQQREQQLLEAMGNGTDFSCSPSPMPALLEVKMGGCGVGGGAQAFPSAPNTLAVLQTPTDASRANPRSPQKPIVRVFLPNKQRTVVPARCGMTVRDSLKKALMMRGLIPECCAVYRIQDGEKKPIGWDTDISWLTGEELHVEVLENVPLTTHNFVRKTFFTLAFCDFCRKLLFQGFRCQTCGYKFHQRCSTEVPLMCVNYDQLDLLLVSKFFEHHPFTQEEVSSEGTTPVSEACPSLPPSDSTGSICHTTVSPSKSIPIPPSFRPNEEDHRNQFGQRDRSSSAPNVHINTIEPVNIDDLIRDQGLPRSDGGSTTGLSATPPASLPGSLTNVKVPQKSPCQQRERKSSSSSEDRNKMKTLGRRDSSDDWEIPEGQITLGQRIGSGSFGTVFKGKWHGDVAVKMLNVTAPTPQQLQAFKNEVGVLRKTRHVNILLFMGYTTKPQLAIVTQWCEGSSLYHHLHIIETKFEMIKLIDIARQTAQGMDYLHAKSIIHRDLKSNNIFLHEDLTVKIGDFGLATVKSRWSGSHQFEQLSGSILWMAPEVIRLQDKNPYSFQSDVYAFGIVLYELMSGALPYSNINNRDQIIFMVGRGYLSPDLSKVRSNCPKAMKRLMADCLKKKREERPLFPQILASIELLARSLPKIHRSASEPSLNRAGFQTEDFSLYACASPKTPIQAGGYGEFINTNICLNSTGDKLVSSTAASVNKYFFTLKVPAVSGKMQIVEKAL</sequence>
<dbReference type="PANTHER" id="PTHR44329:SF240">
    <property type="entry name" value="SERINE_THREONINE-PROTEIN KINASE B-RAF"/>
    <property type="match status" value="1"/>
</dbReference>
<feature type="compositionally biased region" description="Polar residues" evidence="14">
    <location>
        <begin position="287"/>
        <end position="296"/>
    </location>
</feature>
<keyword evidence="19" id="KW-1185">Reference proteome</keyword>
<dbReference type="PROSITE" id="PS00107">
    <property type="entry name" value="PROTEIN_KINASE_ATP"/>
    <property type="match status" value="1"/>
</dbReference>
<dbReference type="Gene3D" id="3.10.20.90">
    <property type="entry name" value="Phosphatidylinositol 3-kinase Catalytic Subunit, Chain A, domain 1"/>
    <property type="match status" value="1"/>
</dbReference>
<dbReference type="InterPro" id="IPR029071">
    <property type="entry name" value="Ubiquitin-like_domsf"/>
</dbReference>
<evidence type="ECO:0000256" key="13">
    <source>
        <dbReference type="PROSITE-ProRule" id="PRU10141"/>
    </source>
</evidence>
<protein>
    <recommendedName>
        <fullName evidence="2">non-specific serine/threonine protein kinase</fullName>
        <ecNumber evidence="2">2.7.11.1</ecNumber>
    </recommendedName>
</protein>
<evidence type="ECO:0000256" key="12">
    <source>
        <dbReference type="ARBA" id="ARBA00048679"/>
    </source>
</evidence>
<evidence type="ECO:0000256" key="3">
    <source>
        <dbReference type="ARBA" id="ARBA00022527"/>
    </source>
</evidence>
<feature type="domain" description="Phorbol-ester/DAG-type" evidence="16">
    <location>
        <begin position="217"/>
        <end position="263"/>
    </location>
</feature>
<dbReference type="GO" id="GO:0005829">
    <property type="term" value="C:cytosol"/>
    <property type="evidence" value="ECO:0007669"/>
    <property type="project" value="TreeGrafter"/>
</dbReference>
<dbReference type="SMART" id="SM00455">
    <property type="entry name" value="RBD"/>
    <property type="match status" value="1"/>
</dbReference>
<feature type="domain" description="RBD" evidence="17">
    <location>
        <begin position="138"/>
        <end position="210"/>
    </location>
</feature>
<dbReference type="SUPFAM" id="SSF54236">
    <property type="entry name" value="Ubiquitin-like"/>
    <property type="match status" value="1"/>
</dbReference>
<evidence type="ECO:0000256" key="7">
    <source>
        <dbReference type="ARBA" id="ARBA00022741"/>
    </source>
</evidence>
<dbReference type="InterPro" id="IPR046349">
    <property type="entry name" value="C1-like_sf"/>
</dbReference>
<dbReference type="Pfam" id="PF02196">
    <property type="entry name" value="RBD"/>
    <property type="match status" value="1"/>
</dbReference>
<evidence type="ECO:0000259" key="15">
    <source>
        <dbReference type="PROSITE" id="PS50011"/>
    </source>
</evidence>
<dbReference type="InterPro" id="IPR001245">
    <property type="entry name" value="Ser-Thr/Tyr_kinase_cat_dom"/>
</dbReference>
<dbReference type="PROSITE" id="PS00479">
    <property type="entry name" value="ZF_DAG_PE_1"/>
    <property type="match status" value="1"/>
</dbReference>
<evidence type="ECO:0000256" key="1">
    <source>
        <dbReference type="ARBA" id="ARBA00010507"/>
    </source>
</evidence>
<keyword evidence="5" id="KW-0808">Transferase</keyword>
<dbReference type="AlphaFoldDB" id="A0A3B4Y442"/>
<keyword evidence="3" id="KW-0723">Serine/threonine-protein kinase</keyword>
<dbReference type="InterPro" id="IPR003116">
    <property type="entry name" value="RBD_dom"/>
</dbReference>
<dbReference type="InterPro" id="IPR000719">
    <property type="entry name" value="Prot_kinase_dom"/>
</dbReference>
<dbReference type="FunFam" id="3.30.60.20:FF:000004">
    <property type="entry name" value="B-Raf proto-oncogene serine/threonine-protein kinase"/>
    <property type="match status" value="1"/>
</dbReference>
<feature type="binding site" evidence="13">
    <location>
        <position position="467"/>
    </location>
    <ligand>
        <name>ATP</name>
        <dbReference type="ChEBI" id="CHEBI:30616"/>
    </ligand>
</feature>
<dbReference type="Pfam" id="PF07714">
    <property type="entry name" value="PK_Tyr_Ser-Thr"/>
    <property type="match status" value="1"/>
</dbReference>
<organism evidence="18 19">
    <name type="scientific">Seriola lalandi dorsalis</name>
    <dbReference type="NCBI Taxonomy" id="1841481"/>
    <lineage>
        <taxon>Eukaryota</taxon>
        <taxon>Metazoa</taxon>
        <taxon>Chordata</taxon>
        <taxon>Craniata</taxon>
        <taxon>Vertebrata</taxon>
        <taxon>Euteleostomi</taxon>
        <taxon>Actinopterygii</taxon>
        <taxon>Neopterygii</taxon>
        <taxon>Teleostei</taxon>
        <taxon>Neoteleostei</taxon>
        <taxon>Acanthomorphata</taxon>
        <taxon>Carangaria</taxon>
        <taxon>Carangiformes</taxon>
        <taxon>Carangidae</taxon>
        <taxon>Seriola</taxon>
    </lineage>
</organism>
<dbReference type="FunFam" id="1.10.510.10:FF:000036">
    <property type="entry name" value="RAF proto-oncogene serine/threonine-protein kinase"/>
    <property type="match status" value="1"/>
</dbReference>
<feature type="domain" description="Protein kinase" evidence="15">
    <location>
        <begin position="441"/>
        <end position="701"/>
    </location>
</feature>